<evidence type="ECO:0000256" key="9">
    <source>
        <dbReference type="ARBA" id="ARBA00066349"/>
    </source>
</evidence>
<dbReference type="GO" id="GO:0046872">
    <property type="term" value="F:metal ion binding"/>
    <property type="evidence" value="ECO:0007669"/>
    <property type="project" value="UniProtKB-KW"/>
</dbReference>
<accession>A0A7S2U770</accession>
<sequence>MSSDEPQELPQTLADLSTPAFVINRHAFAENCRAVLKQVALGGIRLRPHIKTHKTVEGAFLQVCGNETNNDNGKSTSPFDENASGFVTSTLPEIELLVDAAPKLKGPFLDILYGVGISESKLSRIHALQTKLSKIDDSGKIHVMVDHPSQVEWMEQFCRNVSKSFQFSAFLKLDTGYHRAGTTCDARGVDVAMKIIQSPHVTLFGLYSHCGHAYDVNTPEDLKDIAVTDMKLITGFMDLLRERLEPMDTDFPMEKLVVSVGSTPSAFSHDTGSVSVPNLELHPGNYTLYDRQQLWTGVCPSTNHVAGRVLSRVIGHYLDRNTVLLDAGATALTKDGAPQGGVCQITGYEDESSGIVCHKMSQEVVQIKPSTEGGTMPYDQFPLGKLVTLLPNHSCLAAACFDTYYIIDDPSCQFKSDQPIVDQWIPAKGW</sequence>
<evidence type="ECO:0000256" key="4">
    <source>
        <dbReference type="ARBA" id="ARBA00022723"/>
    </source>
</evidence>
<dbReference type="SMART" id="SM01119">
    <property type="entry name" value="D-ser_dehydrat"/>
    <property type="match status" value="1"/>
</dbReference>
<organism evidence="13">
    <name type="scientific">Attheya septentrionalis</name>
    <dbReference type="NCBI Taxonomy" id="420275"/>
    <lineage>
        <taxon>Eukaryota</taxon>
        <taxon>Sar</taxon>
        <taxon>Stramenopiles</taxon>
        <taxon>Ochrophyta</taxon>
        <taxon>Bacillariophyta</taxon>
        <taxon>Coscinodiscophyceae</taxon>
        <taxon>Chaetocerotophycidae</taxon>
        <taxon>Chaetocerotales</taxon>
        <taxon>Attheyaceae</taxon>
        <taxon>Attheya</taxon>
    </lineage>
</organism>
<dbReference type="InterPro" id="IPR051466">
    <property type="entry name" value="D-amino_acid_metab_enzyme"/>
</dbReference>
<dbReference type="GO" id="GO:0008721">
    <property type="term" value="F:D-serine ammonia-lyase activity"/>
    <property type="evidence" value="ECO:0007669"/>
    <property type="project" value="UniProtKB-EC"/>
</dbReference>
<comment type="similarity">
    <text evidence="3">Belongs to the DSD1 family.</text>
</comment>
<evidence type="ECO:0000256" key="10">
    <source>
        <dbReference type="ARBA" id="ARBA00069616"/>
    </source>
</evidence>
<dbReference type="EMBL" id="HBHQ01003772">
    <property type="protein sequence ID" value="CAD9810682.1"/>
    <property type="molecule type" value="Transcribed_RNA"/>
</dbReference>
<dbReference type="SUPFAM" id="SSF51419">
    <property type="entry name" value="PLP-binding barrel"/>
    <property type="match status" value="1"/>
</dbReference>
<evidence type="ECO:0000256" key="7">
    <source>
        <dbReference type="ARBA" id="ARBA00023239"/>
    </source>
</evidence>
<evidence type="ECO:0000256" key="2">
    <source>
        <dbReference type="ARBA" id="ARBA00001947"/>
    </source>
</evidence>
<dbReference type="Gene3D" id="3.20.20.10">
    <property type="entry name" value="Alanine racemase"/>
    <property type="match status" value="1"/>
</dbReference>
<gene>
    <name evidence="13" type="ORF">ASEP1449_LOCUS2505</name>
</gene>
<evidence type="ECO:0000259" key="12">
    <source>
        <dbReference type="SMART" id="SM01119"/>
    </source>
</evidence>
<dbReference type="Pfam" id="PF01168">
    <property type="entry name" value="Ala_racemase_N"/>
    <property type="match status" value="1"/>
</dbReference>
<dbReference type="Gene3D" id="2.40.37.20">
    <property type="entry name" value="D-serine dehydratase-like domain"/>
    <property type="match status" value="1"/>
</dbReference>
<evidence type="ECO:0000256" key="5">
    <source>
        <dbReference type="ARBA" id="ARBA00022833"/>
    </source>
</evidence>
<proteinExistence type="inferred from homology"/>
<dbReference type="GO" id="GO:0036088">
    <property type="term" value="P:D-serine catabolic process"/>
    <property type="evidence" value="ECO:0007669"/>
    <property type="project" value="TreeGrafter"/>
</dbReference>
<dbReference type="FunFam" id="3.20.20.10:FF:000016">
    <property type="entry name" value="D-serine dehydratase"/>
    <property type="match status" value="1"/>
</dbReference>
<keyword evidence="5" id="KW-0862">Zinc</keyword>
<reference evidence="13" key="1">
    <citation type="submission" date="2021-01" db="EMBL/GenBank/DDBJ databases">
        <authorList>
            <person name="Corre E."/>
            <person name="Pelletier E."/>
            <person name="Niang G."/>
            <person name="Scheremetjew M."/>
            <person name="Finn R."/>
            <person name="Kale V."/>
            <person name="Holt S."/>
            <person name="Cochrane G."/>
            <person name="Meng A."/>
            <person name="Brown T."/>
            <person name="Cohen L."/>
        </authorList>
    </citation>
    <scope>NUCLEOTIDE SEQUENCE</scope>
    <source>
        <strain evidence="13">CCMP2084</strain>
    </source>
</reference>
<comment type="cofactor">
    <cofactor evidence="2">
        <name>Zn(2+)</name>
        <dbReference type="ChEBI" id="CHEBI:29105"/>
    </cofactor>
</comment>
<evidence type="ECO:0000313" key="13">
    <source>
        <dbReference type="EMBL" id="CAD9810682.1"/>
    </source>
</evidence>
<protein>
    <recommendedName>
        <fullName evidence="10">D-serine dehydratase</fullName>
        <ecNumber evidence="9">4.3.1.18</ecNumber>
    </recommendedName>
    <alternativeName>
        <fullName evidence="11">D-serine deaminase</fullName>
    </alternativeName>
</protein>
<comment type="catalytic activity">
    <reaction evidence="8">
        <text>D-serine = pyruvate + NH4(+)</text>
        <dbReference type="Rhea" id="RHEA:13977"/>
        <dbReference type="ChEBI" id="CHEBI:15361"/>
        <dbReference type="ChEBI" id="CHEBI:28938"/>
        <dbReference type="ChEBI" id="CHEBI:35247"/>
        <dbReference type="EC" id="4.3.1.18"/>
    </reaction>
    <physiologicalReaction direction="left-to-right" evidence="8">
        <dbReference type="Rhea" id="RHEA:13978"/>
    </physiologicalReaction>
</comment>
<evidence type="ECO:0000256" key="1">
    <source>
        <dbReference type="ARBA" id="ARBA00001933"/>
    </source>
</evidence>
<dbReference type="InterPro" id="IPR029066">
    <property type="entry name" value="PLP-binding_barrel"/>
</dbReference>
<name>A0A7S2U770_9STRA</name>
<dbReference type="EC" id="4.3.1.18" evidence="9"/>
<dbReference type="Pfam" id="PF14031">
    <property type="entry name" value="D-ser_dehydrat"/>
    <property type="match status" value="1"/>
</dbReference>
<evidence type="ECO:0000256" key="3">
    <source>
        <dbReference type="ARBA" id="ARBA00005323"/>
    </source>
</evidence>
<keyword evidence="6" id="KW-0663">Pyridoxal phosphate</keyword>
<dbReference type="InterPro" id="IPR026956">
    <property type="entry name" value="D-ser_dehydrat-like_dom"/>
</dbReference>
<evidence type="ECO:0000256" key="11">
    <source>
        <dbReference type="ARBA" id="ARBA00075219"/>
    </source>
</evidence>
<keyword evidence="7" id="KW-0456">Lyase</keyword>
<evidence type="ECO:0000256" key="6">
    <source>
        <dbReference type="ARBA" id="ARBA00022898"/>
    </source>
</evidence>
<dbReference type="PANTHER" id="PTHR28004:SF2">
    <property type="entry name" value="D-SERINE DEHYDRATASE"/>
    <property type="match status" value="1"/>
</dbReference>
<dbReference type="InterPro" id="IPR042208">
    <property type="entry name" value="D-ser_dehydrat-like_sf"/>
</dbReference>
<feature type="domain" description="D-serine dehydratase-like" evidence="12">
    <location>
        <begin position="306"/>
        <end position="408"/>
    </location>
</feature>
<keyword evidence="4" id="KW-0479">Metal-binding</keyword>
<dbReference type="PANTHER" id="PTHR28004">
    <property type="entry name" value="ZGC:162816-RELATED"/>
    <property type="match status" value="1"/>
</dbReference>
<evidence type="ECO:0000256" key="8">
    <source>
        <dbReference type="ARBA" id="ARBA00051198"/>
    </source>
</evidence>
<comment type="cofactor">
    <cofactor evidence="1">
        <name>pyridoxal 5'-phosphate</name>
        <dbReference type="ChEBI" id="CHEBI:597326"/>
    </cofactor>
</comment>
<dbReference type="AlphaFoldDB" id="A0A7S2U770"/>
<dbReference type="InterPro" id="IPR001608">
    <property type="entry name" value="Ala_racemase_N"/>
</dbReference>